<dbReference type="RefSeq" id="WP_038413145.1">
    <property type="nucleotide sequence ID" value="NZ_CP009455.1"/>
</dbReference>
<organism evidence="1 2">
    <name type="scientific">Pseudomonas cremoricolorata</name>
    <dbReference type="NCBI Taxonomy" id="157783"/>
    <lineage>
        <taxon>Bacteria</taxon>
        <taxon>Pseudomonadati</taxon>
        <taxon>Pseudomonadota</taxon>
        <taxon>Gammaproteobacteria</taxon>
        <taxon>Pseudomonadales</taxon>
        <taxon>Pseudomonadaceae</taxon>
        <taxon>Pseudomonas</taxon>
    </lineage>
</organism>
<sequence>MNKEEIYDEQISPLMQQVITICREKGIAMQASFDIAHDGEGPNGEDCSSLTCTTHLPDGEGKFNERFTRANQIIRQGHRSHSAPVVHLTTLNADGSKTLTAII</sequence>
<dbReference type="AlphaFoldDB" id="A0A089WVE7"/>
<gene>
    <name evidence="1" type="ORF">LK03_15265</name>
</gene>
<dbReference type="KEGG" id="psw:LK03_15265"/>
<dbReference type="EMBL" id="CP009455">
    <property type="protein sequence ID" value="AIR90557.1"/>
    <property type="molecule type" value="Genomic_DNA"/>
</dbReference>
<reference evidence="1 2" key="1">
    <citation type="submission" date="2014-09" db="EMBL/GenBank/DDBJ databases">
        <authorList>
            <person name="Chan K.-G."/>
        </authorList>
    </citation>
    <scope>NUCLEOTIDE SEQUENCE [LARGE SCALE GENOMIC DNA]</scope>
    <source>
        <strain evidence="1 2">ND07</strain>
    </source>
</reference>
<proteinExistence type="predicted"/>
<keyword evidence="2" id="KW-1185">Reference proteome</keyword>
<name>A0A089WVE7_9PSED</name>
<evidence type="ECO:0000313" key="2">
    <source>
        <dbReference type="Proteomes" id="UP000029493"/>
    </source>
</evidence>
<evidence type="ECO:0000313" key="1">
    <source>
        <dbReference type="EMBL" id="AIR90557.1"/>
    </source>
</evidence>
<accession>A0A089WVE7</accession>
<dbReference type="Proteomes" id="UP000029493">
    <property type="component" value="Chromosome"/>
</dbReference>
<dbReference type="OrthoDB" id="2618185at2"/>
<dbReference type="STRING" id="157783.LK03_15265"/>
<protein>
    <submittedName>
        <fullName evidence="1">Uncharacterized protein</fullName>
    </submittedName>
</protein>